<dbReference type="EMBL" id="HF936042">
    <property type="protein sequence ID" value="CCX33286.1"/>
    <property type="molecule type" value="Genomic_DNA"/>
</dbReference>
<reference evidence="1 2" key="1">
    <citation type="journal article" date="2013" name="PLoS Genet.">
        <title>The genome and development-dependent transcriptomes of Pyronema confluens: a window into fungal evolution.</title>
        <authorList>
            <person name="Traeger S."/>
            <person name="Altegoer F."/>
            <person name="Freitag M."/>
            <person name="Gabaldon T."/>
            <person name="Kempken F."/>
            <person name="Kumar A."/>
            <person name="Marcet-Houben M."/>
            <person name="Poggeler S."/>
            <person name="Stajich J.E."/>
            <person name="Nowrousian M."/>
        </authorList>
    </citation>
    <scope>NUCLEOTIDE SEQUENCE [LARGE SCALE GENOMIC DNA]</scope>
    <source>
        <strain evidence="2">CBS 100304</strain>
        <tissue evidence="1">Vegetative mycelium</tissue>
    </source>
</reference>
<dbReference type="Proteomes" id="UP000018144">
    <property type="component" value="Unassembled WGS sequence"/>
</dbReference>
<name>U4LW71_PYROM</name>
<evidence type="ECO:0000313" key="2">
    <source>
        <dbReference type="Proteomes" id="UP000018144"/>
    </source>
</evidence>
<protein>
    <submittedName>
        <fullName evidence="1">Uncharacterized protein</fullName>
    </submittedName>
</protein>
<dbReference type="AlphaFoldDB" id="U4LW71"/>
<dbReference type="OrthoDB" id="5448448at2759"/>
<keyword evidence="2" id="KW-1185">Reference proteome</keyword>
<organism evidence="1 2">
    <name type="scientific">Pyronema omphalodes (strain CBS 100304)</name>
    <name type="common">Pyronema confluens</name>
    <dbReference type="NCBI Taxonomy" id="1076935"/>
    <lineage>
        <taxon>Eukaryota</taxon>
        <taxon>Fungi</taxon>
        <taxon>Dikarya</taxon>
        <taxon>Ascomycota</taxon>
        <taxon>Pezizomycotina</taxon>
        <taxon>Pezizomycetes</taxon>
        <taxon>Pezizales</taxon>
        <taxon>Pyronemataceae</taxon>
        <taxon>Pyronema</taxon>
    </lineage>
</organism>
<gene>
    <name evidence="1" type="ORF">PCON_14326</name>
</gene>
<evidence type="ECO:0000313" key="1">
    <source>
        <dbReference type="EMBL" id="CCX33286.1"/>
    </source>
</evidence>
<sequence length="155" mass="17175">MKSIFLARAVVSYLHTVPRTISRTFPRSFVRAVSYSAFQNSSAIPVSLPISLCDSITFGILLGRQYQIIPGATVMSYVPTAPIIQNNISDDIVEEIHQKQCEILALMKVIANIQSGGPNDASAQDAIDRVQARIEDVSKRLCYLLVITDKHYADY</sequence>
<proteinExistence type="predicted"/>
<accession>U4LW71</accession>